<organism evidence="1 2">
    <name type="scientific">Ascaris lumbricoides</name>
    <name type="common">Giant roundworm</name>
    <dbReference type="NCBI Taxonomy" id="6252"/>
    <lineage>
        <taxon>Eukaryota</taxon>
        <taxon>Metazoa</taxon>
        <taxon>Ecdysozoa</taxon>
        <taxon>Nematoda</taxon>
        <taxon>Chromadorea</taxon>
        <taxon>Rhabditida</taxon>
        <taxon>Spirurina</taxon>
        <taxon>Ascaridomorpha</taxon>
        <taxon>Ascaridoidea</taxon>
        <taxon>Ascarididae</taxon>
        <taxon>Ascaris</taxon>
    </lineage>
</organism>
<reference evidence="2" key="1">
    <citation type="submission" date="2017-02" db="UniProtKB">
        <authorList>
            <consortium name="WormBaseParasite"/>
        </authorList>
    </citation>
    <scope>IDENTIFICATION</scope>
</reference>
<accession>A0A0M3INZ6</accession>
<evidence type="ECO:0000313" key="2">
    <source>
        <dbReference type="WBParaSite" id="ALUE_0002047401-mRNA-1"/>
    </source>
</evidence>
<name>A0A0M3INZ6_ASCLU</name>
<protein>
    <submittedName>
        <fullName evidence="2">DUF4283 domain-containing protein</fullName>
    </submittedName>
</protein>
<dbReference type="AlphaFoldDB" id="A0A0M3INZ6"/>
<sequence length="207" mass="22925">LKVNNTVAGDLKDNAPKLCGDVTSDILFPWNKAVNMFAFGNGLEIFILHIMFLKVNDTVAGDLKDNAPKLCGDVTSDILFPWNKAVNMFAFGNGLEIFILQIDDFVALTGKDCTSEDTGNFYLWFDYEYKNTSNVEVGTLLSKSAEVKSFKQKVEKEKLETKWLDGSRVFMEDDNPVGSAVVFAKCGMWKVVPKEQVGGVICLALAE</sequence>
<dbReference type="WBParaSite" id="ALUE_0002047401-mRNA-1">
    <property type="protein sequence ID" value="ALUE_0002047401-mRNA-1"/>
    <property type="gene ID" value="ALUE_0002047401"/>
</dbReference>
<evidence type="ECO:0000313" key="1">
    <source>
        <dbReference type="Proteomes" id="UP000036681"/>
    </source>
</evidence>
<keyword evidence="1" id="KW-1185">Reference proteome</keyword>
<dbReference type="Proteomes" id="UP000036681">
    <property type="component" value="Unplaced"/>
</dbReference>
<proteinExistence type="predicted"/>